<dbReference type="Pfam" id="PF00394">
    <property type="entry name" value="Cu-oxidase"/>
    <property type="match status" value="1"/>
</dbReference>
<evidence type="ECO:0000313" key="10">
    <source>
        <dbReference type="Proteomes" id="UP000015102"/>
    </source>
</evidence>
<keyword evidence="3" id="KW-0560">Oxidoreductase</keyword>
<evidence type="ECO:0000256" key="3">
    <source>
        <dbReference type="ARBA" id="ARBA00023002"/>
    </source>
</evidence>
<dbReference type="InterPro" id="IPR011706">
    <property type="entry name" value="Cu-oxidase_C"/>
</dbReference>
<dbReference type="PANTHER" id="PTHR11709:SF394">
    <property type="entry name" value="FI03373P-RELATED"/>
    <property type="match status" value="1"/>
</dbReference>
<dbReference type="GO" id="GO:0016491">
    <property type="term" value="F:oxidoreductase activity"/>
    <property type="evidence" value="ECO:0007669"/>
    <property type="project" value="UniProtKB-KW"/>
</dbReference>
<dbReference type="AlphaFoldDB" id="T1GIW7"/>
<dbReference type="GO" id="GO:0006826">
    <property type="term" value="P:iron ion transport"/>
    <property type="evidence" value="ECO:0007669"/>
    <property type="project" value="TreeGrafter"/>
</dbReference>
<evidence type="ECO:0000313" key="9">
    <source>
        <dbReference type="EnsemblMetazoa" id="MESCA003403-PA"/>
    </source>
</evidence>
<dbReference type="FunFam" id="2.60.40.420:FF:000045">
    <property type="entry name" value="Laccase 2"/>
    <property type="match status" value="1"/>
</dbReference>
<dbReference type="Pfam" id="PF07732">
    <property type="entry name" value="Cu-oxidase_3"/>
    <property type="match status" value="1"/>
</dbReference>
<keyword evidence="10" id="KW-1185">Reference proteome</keyword>
<keyword evidence="5" id="KW-0732">Signal</keyword>
<protein>
    <submittedName>
        <fullName evidence="9">Uncharacterized protein</fullName>
    </submittedName>
</protein>
<dbReference type="GO" id="GO:0005886">
    <property type="term" value="C:plasma membrane"/>
    <property type="evidence" value="ECO:0007669"/>
    <property type="project" value="TreeGrafter"/>
</dbReference>
<feature type="domain" description="Plastocyanin-like" evidence="7">
    <location>
        <begin position="428"/>
        <end position="544"/>
    </location>
</feature>
<proteinExistence type="inferred from homology"/>
<evidence type="ECO:0000256" key="5">
    <source>
        <dbReference type="SAM" id="SignalP"/>
    </source>
</evidence>
<name>T1GIW7_MEGSC</name>
<dbReference type="HOGENOM" id="CLU_415185_0_0_1"/>
<reference evidence="9" key="2">
    <citation type="submission" date="2015-06" db="UniProtKB">
        <authorList>
            <consortium name="EnsemblMetazoa"/>
        </authorList>
    </citation>
    <scope>IDENTIFICATION</scope>
</reference>
<keyword evidence="4" id="KW-0186">Copper</keyword>
<evidence type="ECO:0000256" key="1">
    <source>
        <dbReference type="ARBA" id="ARBA00010609"/>
    </source>
</evidence>
<dbReference type="EMBL" id="CAQQ02043791">
    <property type="status" value="NOT_ANNOTATED_CDS"/>
    <property type="molecule type" value="Genomic_DNA"/>
</dbReference>
<sequence>MNLLIVFSFLSLILITEASSKHTCDRVCSCDPSTFKLCKFNFRVHYSVMASEHCGDCRNNPEDCENENCIFGDGNRTQIIAINNIFPGPKIKVCEGDTIEVKVKNELLEETIIHWHGILQKKTPWMDGTPYVNQYPINPGMTYTYKFETDGAGTFLYHSHMNFQRAYGYSGPLIVECQDYTVYIHDLAVNLSWTKVRNVFINGKAGIQETDLTVSNKSLHTYSDFQFHTGECYILRLIPAFYTNFLAEFSIDSHNLTVFDSDGVCIEPVQVESILLNSGERFSVKIEATKESGWYWIRVRSNVQGDGIQGAIIKYNGEDGFLESFSIDYILEGPQFNVVWDDRLQGKDSGDIPIINARSCEEKIPCNPEKVFYMTFDERDGTLVAYDFSMDDIFSQHFKNLSLLQTQGMINEKEIFCNKETLRKDGINCTNPNRCECHHMIFAPCNTCIEMVFTSPNFEAHSIHLHGYKFFVVGQGYLSVEDLQKFQETDKVSPYPRQTESPLLKDTFLVPAYGYGIIRFFTDNPGYWILHCHMEAHLELGKYVIIKICEHEDMLDPPEIKLIGFLINFKVYEVGVFGKRKGKENAKLNLKINIVDANALL</sequence>
<dbReference type="OMA" id="GFWLYHC"/>
<accession>T1GIW7</accession>
<dbReference type="InterPro" id="IPR001117">
    <property type="entry name" value="Cu-oxidase_2nd"/>
</dbReference>
<dbReference type="Gene3D" id="2.60.40.420">
    <property type="entry name" value="Cupredoxins - blue copper proteins"/>
    <property type="match status" value="3"/>
</dbReference>
<dbReference type="PANTHER" id="PTHR11709">
    <property type="entry name" value="MULTI-COPPER OXIDASE"/>
    <property type="match status" value="1"/>
</dbReference>
<feature type="chain" id="PRO_5004577407" evidence="5">
    <location>
        <begin position="19"/>
        <end position="601"/>
    </location>
</feature>
<organism evidence="9 10">
    <name type="scientific">Megaselia scalaris</name>
    <name type="common">Humpbacked fly</name>
    <name type="synonym">Phora scalaris</name>
    <dbReference type="NCBI Taxonomy" id="36166"/>
    <lineage>
        <taxon>Eukaryota</taxon>
        <taxon>Metazoa</taxon>
        <taxon>Ecdysozoa</taxon>
        <taxon>Arthropoda</taxon>
        <taxon>Hexapoda</taxon>
        <taxon>Insecta</taxon>
        <taxon>Pterygota</taxon>
        <taxon>Neoptera</taxon>
        <taxon>Endopterygota</taxon>
        <taxon>Diptera</taxon>
        <taxon>Brachycera</taxon>
        <taxon>Muscomorpha</taxon>
        <taxon>Platypezoidea</taxon>
        <taxon>Phoridae</taxon>
        <taxon>Megaseliini</taxon>
        <taxon>Megaselia</taxon>
    </lineage>
</organism>
<evidence type="ECO:0000259" key="6">
    <source>
        <dbReference type="Pfam" id="PF00394"/>
    </source>
</evidence>
<dbReference type="CDD" id="cd13858">
    <property type="entry name" value="CuRO_1_tcLCC2_insect_like"/>
    <property type="match status" value="1"/>
</dbReference>
<dbReference type="InterPro" id="IPR011707">
    <property type="entry name" value="Cu-oxidase-like_N"/>
</dbReference>
<feature type="signal peptide" evidence="5">
    <location>
        <begin position="1"/>
        <end position="18"/>
    </location>
</feature>
<dbReference type="Proteomes" id="UP000015102">
    <property type="component" value="Unassembled WGS sequence"/>
</dbReference>
<evidence type="ECO:0000256" key="2">
    <source>
        <dbReference type="ARBA" id="ARBA00022723"/>
    </source>
</evidence>
<dbReference type="STRING" id="36166.T1GIW7"/>
<dbReference type="InterPro" id="IPR008972">
    <property type="entry name" value="Cupredoxin"/>
</dbReference>
<feature type="domain" description="Plastocyanin-like" evidence="8">
    <location>
        <begin position="65"/>
        <end position="176"/>
    </location>
</feature>
<evidence type="ECO:0000259" key="8">
    <source>
        <dbReference type="Pfam" id="PF07732"/>
    </source>
</evidence>
<dbReference type="GO" id="GO:0005507">
    <property type="term" value="F:copper ion binding"/>
    <property type="evidence" value="ECO:0007669"/>
    <property type="project" value="InterPro"/>
</dbReference>
<feature type="domain" description="Plastocyanin-like" evidence="6">
    <location>
        <begin position="196"/>
        <end position="317"/>
    </location>
</feature>
<evidence type="ECO:0000256" key="4">
    <source>
        <dbReference type="ARBA" id="ARBA00023008"/>
    </source>
</evidence>
<comment type="similarity">
    <text evidence="1">Belongs to the multicopper oxidase family.</text>
</comment>
<reference evidence="10" key="1">
    <citation type="submission" date="2013-02" db="EMBL/GenBank/DDBJ databases">
        <authorList>
            <person name="Hughes D."/>
        </authorList>
    </citation>
    <scope>NUCLEOTIDE SEQUENCE</scope>
    <source>
        <strain>Durham</strain>
        <strain evidence="10">NC isolate 2 -- Noor lab</strain>
    </source>
</reference>
<dbReference type="Pfam" id="PF07731">
    <property type="entry name" value="Cu-oxidase_2"/>
    <property type="match status" value="1"/>
</dbReference>
<evidence type="ECO:0000259" key="7">
    <source>
        <dbReference type="Pfam" id="PF07731"/>
    </source>
</evidence>
<dbReference type="InterPro" id="IPR045087">
    <property type="entry name" value="Cu-oxidase_fam"/>
</dbReference>
<dbReference type="EnsemblMetazoa" id="MESCA003403-RA">
    <property type="protein sequence ID" value="MESCA003403-PA"/>
    <property type="gene ID" value="MESCA003403"/>
</dbReference>
<dbReference type="SUPFAM" id="SSF49503">
    <property type="entry name" value="Cupredoxins"/>
    <property type="match status" value="3"/>
</dbReference>
<keyword evidence="2" id="KW-0479">Metal-binding</keyword>